<accession>A0ABY6IBL1</accession>
<dbReference type="Proteomes" id="UP001163878">
    <property type="component" value="Chromosome"/>
</dbReference>
<name>A0ABY6IBL1_STRPE</name>
<dbReference type="InterPro" id="IPR000092">
    <property type="entry name" value="Polyprenyl_synt"/>
</dbReference>
<dbReference type="Gene3D" id="1.10.600.10">
    <property type="entry name" value="Farnesyl Diphosphate Synthase"/>
    <property type="match status" value="1"/>
</dbReference>
<dbReference type="RefSeq" id="WP_264247181.1">
    <property type="nucleotide sequence ID" value="NZ_CP107567.1"/>
</dbReference>
<evidence type="ECO:0000256" key="1">
    <source>
        <dbReference type="RuleBase" id="RU004466"/>
    </source>
</evidence>
<dbReference type="InterPro" id="IPR008949">
    <property type="entry name" value="Isoprenoid_synthase_dom_sf"/>
</dbReference>
<dbReference type="EMBL" id="CP107567">
    <property type="protein sequence ID" value="UYQ64383.1"/>
    <property type="molecule type" value="Genomic_DNA"/>
</dbReference>
<protein>
    <submittedName>
        <fullName evidence="2">Polyprenyl synthetase family protein</fullName>
    </submittedName>
</protein>
<proteinExistence type="inferred from homology"/>
<dbReference type="SUPFAM" id="SSF48576">
    <property type="entry name" value="Terpenoid synthases"/>
    <property type="match status" value="1"/>
</dbReference>
<comment type="similarity">
    <text evidence="1">Belongs to the FPP/GGPP synthase family.</text>
</comment>
<reference evidence="2" key="1">
    <citation type="submission" date="2022-10" db="EMBL/GenBank/DDBJ databases">
        <title>Cytochrome P450 Catalyzes Benzene Ring Formation in the Biosynthesis of Trialkyl-Substituted Aromatic Polyketides.</title>
        <authorList>
            <person name="Zhao E."/>
            <person name="Ge H."/>
        </authorList>
    </citation>
    <scope>NUCLEOTIDE SEQUENCE</scope>
    <source>
        <strain evidence="2">NA0869</strain>
    </source>
</reference>
<evidence type="ECO:0000313" key="3">
    <source>
        <dbReference type="Proteomes" id="UP001163878"/>
    </source>
</evidence>
<evidence type="ECO:0000313" key="2">
    <source>
        <dbReference type="EMBL" id="UYQ64383.1"/>
    </source>
</evidence>
<keyword evidence="1" id="KW-0808">Transferase</keyword>
<organism evidence="2 3">
    <name type="scientific">Streptomyces peucetius</name>
    <dbReference type="NCBI Taxonomy" id="1950"/>
    <lineage>
        <taxon>Bacteria</taxon>
        <taxon>Bacillati</taxon>
        <taxon>Actinomycetota</taxon>
        <taxon>Actinomycetes</taxon>
        <taxon>Kitasatosporales</taxon>
        <taxon>Streptomycetaceae</taxon>
        <taxon>Streptomyces</taxon>
    </lineage>
</organism>
<sequence length="323" mass="34443">MASMSYLDLHQKFAADIEAETEIALERLGPAAGELRNAVTGLLRNQKFTYPLSVLPLLVHGAETGVPGPAVPLAVVHDLWWTSACYLDDVADGNTSIVAGGAMGANEALLASVVTGHVLPLSILRSLRVPEEIRAVLTTEALSCATAAAEGQLADMRGDAAGATRASVLAAYRGKSSAPFRMIMAMAATLAEADTDRTETWRGFGDVFGVLWQLFNDQEDMLTGRDEDLRNGTVTYLFACALDGGSPAPAERLLSLHAAAPASHAARRELAGLLRAPTNLDRFRRDVDAFRESALRLLGELGGDKEYLPVLADLVDRSSRVML</sequence>
<gene>
    <name evidence="2" type="ORF">OGH68_24885</name>
</gene>
<keyword evidence="3" id="KW-1185">Reference proteome</keyword>
<dbReference type="Pfam" id="PF00348">
    <property type="entry name" value="polyprenyl_synt"/>
    <property type="match status" value="1"/>
</dbReference>